<evidence type="ECO:0000256" key="1">
    <source>
        <dbReference type="SAM" id="MobiDB-lite"/>
    </source>
</evidence>
<comment type="caution">
    <text evidence="2">The sequence shown here is derived from an EMBL/GenBank/DDBJ whole genome shotgun (WGS) entry which is preliminary data.</text>
</comment>
<dbReference type="SUPFAM" id="SSF48452">
    <property type="entry name" value="TPR-like"/>
    <property type="match status" value="1"/>
</dbReference>
<dbReference type="PANTHER" id="PTHR31975:SF1">
    <property type="entry name" value="BUD SITE SELECTION PROTEIN 7-RELATED"/>
    <property type="match status" value="1"/>
</dbReference>
<dbReference type="GO" id="GO:0034044">
    <property type="term" value="C:exomer complex"/>
    <property type="evidence" value="ECO:0007669"/>
    <property type="project" value="TreeGrafter"/>
</dbReference>
<dbReference type="Gene3D" id="1.25.40.10">
    <property type="entry name" value="Tetratricopeptide repeat domain"/>
    <property type="match status" value="2"/>
</dbReference>
<dbReference type="Pfam" id="PF09295">
    <property type="entry name" value="ChAPs"/>
    <property type="match status" value="1"/>
</dbReference>
<feature type="region of interest" description="Disordered" evidence="1">
    <location>
        <begin position="1"/>
        <end position="22"/>
    </location>
</feature>
<dbReference type="InterPro" id="IPR015374">
    <property type="entry name" value="ChAPs"/>
</dbReference>
<organism evidence="2 3">
    <name type="scientific">Debaryomyces fabryi</name>
    <dbReference type="NCBI Taxonomy" id="58627"/>
    <lineage>
        <taxon>Eukaryota</taxon>
        <taxon>Fungi</taxon>
        <taxon>Dikarya</taxon>
        <taxon>Ascomycota</taxon>
        <taxon>Saccharomycotina</taxon>
        <taxon>Pichiomycetes</taxon>
        <taxon>Debaryomycetaceae</taxon>
        <taxon>Debaryomyces</taxon>
    </lineage>
</organism>
<dbReference type="OrthoDB" id="434695at2759"/>
<protein>
    <submittedName>
        <fullName evidence="2">Uncharacterized protein</fullName>
    </submittedName>
</protein>
<dbReference type="GeneID" id="26840728"/>
<dbReference type="GO" id="GO:0006893">
    <property type="term" value="P:Golgi to plasma membrane transport"/>
    <property type="evidence" value="ECO:0007669"/>
    <property type="project" value="UniProtKB-ARBA"/>
</dbReference>
<dbReference type="PANTHER" id="PTHR31975">
    <property type="entry name" value="BUD SITE SELECTION PROTEIN 7-RELATED"/>
    <property type="match status" value="1"/>
</dbReference>
<sequence length="934" mass="106452">MGDPMAINEGFEKGHRKNKASTSSLPFLSSYNSSTSISSYVSATSDLEDKETNRLITPCIREPYYGKSLGMRSNSQMTINPDTCNGPPDLIHWGKHFGSRSSQFLNNDFISKKWKANEESYSKDEDGYVGYYYYANGIRFDKNEDTIEDYICDLIGLEKKDEEFRWKKDASVDLSTNCKRDIVVTYCTYNIFSKADLRSKFKIRTFGSSKNASVKIEKSYQVIPNSLDSRNRKVYSFSQQTIKNLSSAFWEELTVSEIVRLFSHLDNPDKQITGLVSYANMTSSKQVIIKSAKLLVKFLNKGNMTETDPAIGSITGTGGSGESNKKTNQYKNSIIDSLLRICHLETSGEVSDITINEIRRRYYVGVEDVGEWDIVILKILKVQSGSNKEGEYIRLIHKHFNSMNIHNTQLALVLTEQVKFLISKKNYKTALKIAKICIEILPLDFETWYNLALCYILVQDYSNALLVMNSIPIILSQKLKITDTDSVAGVKDMYIETFVDRLNNNEEVISEKTFEAYFPRPKSYASNYPRYVSLSKKPVSDDTLIDEGSVQMIWKDLFLFNSHLRHPINGNQFYQSPLMNSSARELSSVDPNLIRLCGPSSAKIILSAQSAGTPSSSILDFDRKSTWGRCYDLLSLLIALVGWDDLIRIKEGVFKGLNVISKNSKPGYIVNNNVKENTQVVCSSWLDQLFLIIYEDLKSLMLITAHDKEQHHSAIEWEMLGLLGWAVKYNLNESISSLMTSVMGTAAQGGFDYFGTIQLLEIYDEFILSEVLDSNISALYDDYELKFHAHKLILNLSGEVHDEFIRSLEEDYLTLDFILLNLMKLISWNLRWYQYVSNYLVTKILTKLCAKYDLVFIRSKIRVVFEQNKLNIAFKTKNKKNKFSLSSFLGNSSTSQPKAHEFLDSDTIVDYTEKLIGWIDEINLLVSAKQPDSL</sequence>
<dbReference type="EMBL" id="LMYN01000084">
    <property type="protein sequence ID" value="KSA00533.1"/>
    <property type="molecule type" value="Genomic_DNA"/>
</dbReference>
<accession>A0A0V1PWU4</accession>
<evidence type="ECO:0000313" key="3">
    <source>
        <dbReference type="Proteomes" id="UP000054251"/>
    </source>
</evidence>
<keyword evidence="3" id="KW-1185">Reference proteome</keyword>
<dbReference type="Proteomes" id="UP000054251">
    <property type="component" value="Unassembled WGS sequence"/>
</dbReference>
<name>A0A0V1PWU4_9ASCO</name>
<proteinExistence type="predicted"/>
<gene>
    <name evidence="2" type="ORF">AC631_03719</name>
</gene>
<reference evidence="2 3" key="1">
    <citation type="submission" date="2015-11" db="EMBL/GenBank/DDBJ databases">
        <title>The genome of Debaryomyces fabryi.</title>
        <authorList>
            <person name="Tafer H."/>
            <person name="Lopandic K."/>
        </authorList>
    </citation>
    <scope>NUCLEOTIDE SEQUENCE [LARGE SCALE GENOMIC DNA]</scope>
    <source>
        <strain evidence="2 3">CBS 789</strain>
    </source>
</reference>
<dbReference type="InterPro" id="IPR011990">
    <property type="entry name" value="TPR-like_helical_dom_sf"/>
</dbReference>
<dbReference type="RefSeq" id="XP_015466635.1">
    <property type="nucleotide sequence ID" value="XM_015612548.1"/>
</dbReference>
<dbReference type="AlphaFoldDB" id="A0A0V1PWU4"/>
<evidence type="ECO:0000313" key="2">
    <source>
        <dbReference type="EMBL" id="KSA00533.1"/>
    </source>
</evidence>